<comment type="caution">
    <text evidence="1">The sequence shown here is derived from an EMBL/GenBank/DDBJ whole genome shotgun (WGS) entry which is preliminary data.</text>
</comment>
<organism evidence="1 2">
    <name type="scientific">Sphingobacterium corticibacter</name>
    <dbReference type="NCBI Taxonomy" id="2171749"/>
    <lineage>
        <taxon>Bacteria</taxon>
        <taxon>Pseudomonadati</taxon>
        <taxon>Bacteroidota</taxon>
        <taxon>Sphingobacteriia</taxon>
        <taxon>Sphingobacteriales</taxon>
        <taxon>Sphingobacteriaceae</taxon>
        <taxon>Sphingobacterium</taxon>
    </lineage>
</organism>
<protein>
    <submittedName>
        <fullName evidence="1">Uncharacterized protein</fullName>
    </submittedName>
</protein>
<dbReference type="Proteomes" id="UP000245627">
    <property type="component" value="Unassembled WGS sequence"/>
</dbReference>
<dbReference type="RefSeq" id="WP_116777201.1">
    <property type="nucleotide sequence ID" value="NZ_QDKG01000013.1"/>
</dbReference>
<evidence type="ECO:0000313" key="1">
    <source>
        <dbReference type="EMBL" id="PVH23855.1"/>
    </source>
</evidence>
<dbReference type="EMBL" id="QDKG01000013">
    <property type="protein sequence ID" value="PVH23855.1"/>
    <property type="molecule type" value="Genomic_DNA"/>
</dbReference>
<dbReference type="AlphaFoldDB" id="A0A2T8HEL4"/>
<proteinExistence type="predicted"/>
<sequence length="187" mass="21824">MEIKLYFTKLLEKSNEISTKTLHVFSKELSESHYKYGVLFDFIQEIMNVNEEPCALKNAISQIETSIYCLTLGLYRQSYSSLRLGFELALGSIQFSVNKLEFLEWQMGKQDVKWVKIIDEDNGLISKRYFDIFFPELTALCNNYNSSSKRVYRKLSEFVHGNNGTWNREGLELCKYPVFQTAKSAIF</sequence>
<dbReference type="OrthoDB" id="9780310at2"/>
<evidence type="ECO:0000313" key="2">
    <source>
        <dbReference type="Proteomes" id="UP000245627"/>
    </source>
</evidence>
<reference evidence="1 2" key="1">
    <citation type="submission" date="2018-04" db="EMBL/GenBank/DDBJ databases">
        <title>Sphingobacterium cortibacter sp. nov.</title>
        <authorList>
            <person name="Li Y."/>
        </authorList>
    </citation>
    <scope>NUCLEOTIDE SEQUENCE [LARGE SCALE GENOMIC DNA]</scope>
    <source>
        <strain evidence="1 2">2c-3</strain>
    </source>
</reference>
<name>A0A2T8HEL4_9SPHI</name>
<accession>A0A2T8HEL4</accession>
<keyword evidence="2" id="KW-1185">Reference proteome</keyword>
<gene>
    <name evidence="1" type="ORF">DC487_17120</name>
</gene>